<keyword evidence="2" id="KW-1133">Transmembrane helix</keyword>
<feature type="transmembrane region" description="Helical" evidence="2">
    <location>
        <begin position="66"/>
        <end position="85"/>
    </location>
</feature>
<evidence type="ECO:0000313" key="4">
    <source>
        <dbReference type="Proteomes" id="UP001065174"/>
    </source>
</evidence>
<keyword evidence="1" id="KW-0175">Coiled coil</keyword>
<sequence length="289" mass="33225">MIRLKEISLERSILIVVCGLCLIKVVHGLYLLYQYDLGQETAILYSGLLLITIASLVSAFYSKSIFLTSSIFGLVLTSLVSVLWIYNGGLVGLSEINLMALMVILIMVHRGMWSVVFGLFLYAVQMTLIWVWYSHYEWISDMVLPYFYNLTYYQTTVVIVAISFIYLSYRYGKESERQIIRERELSNRIEELEIENLKLEKQEIELKELNDLLNLKIDQRSKELTISNHSINSFMDFSVQEIAPSINHLAVKIDSLDSKSELATLLKASSNNLSTAFVDIKDKIDSNNW</sequence>
<feature type="transmembrane region" description="Helical" evidence="2">
    <location>
        <begin position="91"/>
        <end position="108"/>
    </location>
</feature>
<keyword evidence="4" id="KW-1185">Reference proteome</keyword>
<feature type="transmembrane region" description="Helical" evidence="2">
    <location>
        <begin position="12"/>
        <end position="30"/>
    </location>
</feature>
<evidence type="ECO:0000256" key="2">
    <source>
        <dbReference type="SAM" id="Phobius"/>
    </source>
</evidence>
<dbReference type="RefSeq" id="WP_262308550.1">
    <property type="nucleotide sequence ID" value="NZ_CP106679.1"/>
</dbReference>
<dbReference type="Proteomes" id="UP001065174">
    <property type="component" value="Chromosome"/>
</dbReference>
<organism evidence="3 4">
    <name type="scientific">Reichenbachiella agarivorans</name>
    <dbReference type="NCBI Taxonomy" id="2979464"/>
    <lineage>
        <taxon>Bacteria</taxon>
        <taxon>Pseudomonadati</taxon>
        <taxon>Bacteroidota</taxon>
        <taxon>Cytophagia</taxon>
        <taxon>Cytophagales</taxon>
        <taxon>Reichenbachiellaceae</taxon>
        <taxon>Reichenbachiella</taxon>
    </lineage>
</organism>
<dbReference type="EMBL" id="CP106679">
    <property type="protein sequence ID" value="UXP31106.1"/>
    <property type="molecule type" value="Genomic_DNA"/>
</dbReference>
<feature type="transmembrane region" description="Helical" evidence="2">
    <location>
        <begin position="115"/>
        <end position="133"/>
    </location>
</feature>
<keyword evidence="2" id="KW-0812">Transmembrane</keyword>
<protein>
    <submittedName>
        <fullName evidence="3">Uncharacterized protein</fullName>
    </submittedName>
</protein>
<feature type="coiled-coil region" evidence="1">
    <location>
        <begin position="175"/>
        <end position="219"/>
    </location>
</feature>
<feature type="transmembrane region" description="Helical" evidence="2">
    <location>
        <begin position="153"/>
        <end position="171"/>
    </location>
</feature>
<proteinExistence type="predicted"/>
<feature type="transmembrane region" description="Helical" evidence="2">
    <location>
        <begin position="42"/>
        <end position="61"/>
    </location>
</feature>
<reference evidence="3" key="1">
    <citation type="submission" date="2022-09" db="EMBL/GenBank/DDBJ databases">
        <title>Comparative genomics and taxonomic characterization of three novel marine species of genus Reichenbachiella exhibiting antioxidant and polysaccharide degradation activities.</title>
        <authorList>
            <person name="Muhammad N."/>
            <person name="Lee Y.-J."/>
            <person name="Ko J."/>
            <person name="Kim S.-G."/>
        </authorList>
    </citation>
    <scope>NUCLEOTIDE SEQUENCE</scope>
    <source>
        <strain evidence="3">BKB1-1</strain>
    </source>
</reference>
<evidence type="ECO:0000313" key="3">
    <source>
        <dbReference type="EMBL" id="UXP31106.1"/>
    </source>
</evidence>
<accession>A0ABY6CKR0</accession>
<keyword evidence="2" id="KW-0472">Membrane</keyword>
<gene>
    <name evidence="3" type="ORF">N6H18_12170</name>
</gene>
<name>A0ABY6CKR0_9BACT</name>
<evidence type="ECO:0000256" key="1">
    <source>
        <dbReference type="SAM" id="Coils"/>
    </source>
</evidence>